<dbReference type="RefSeq" id="WP_143775053.1">
    <property type="nucleotide sequence ID" value="NZ_VKKU01000001.1"/>
</dbReference>
<feature type="transmembrane region" description="Helical" evidence="8">
    <location>
        <begin position="53"/>
        <end position="71"/>
    </location>
</feature>
<dbReference type="EMBL" id="VKKU01000001">
    <property type="protein sequence ID" value="TSB04180.1"/>
    <property type="molecule type" value="Genomic_DNA"/>
</dbReference>
<dbReference type="PROSITE" id="PS50850">
    <property type="entry name" value="MFS"/>
    <property type="match status" value="1"/>
</dbReference>
<dbReference type="Proteomes" id="UP000320160">
    <property type="component" value="Unassembled WGS sequence"/>
</dbReference>
<evidence type="ECO:0000256" key="7">
    <source>
        <dbReference type="ARBA" id="ARBA00023136"/>
    </source>
</evidence>
<dbReference type="Gene3D" id="1.20.1720.10">
    <property type="entry name" value="Multidrug resistance protein D"/>
    <property type="match status" value="1"/>
</dbReference>
<dbReference type="OrthoDB" id="9800416at2"/>
<gene>
    <name evidence="10" type="ORF">FOM92_01730</name>
</gene>
<sequence>MNSPLPLKKTLGDKELTVMMASLMALNALAIDSMLPAFPAIVGNLSLANPNSIQYVISVFLVGTGIGALIHGPLSDRYGRKPILLIATVGAALFSLACSFSNSFELLLAMRFCHGLMAAAMGVLVVSVIRDQFEGDAMARRMSTIFLIFMIVPIIAPTIGQFVLLFAGWRTIFDLMAFMAIAAAFWVYYRLPETLRPENVIPIEPHALAKAWTKVITNRNAAGYMIGAGIVQGALFGYLNSSPQLFDEVFDAASFFTIGFAIVALGIAASNFTNARIVERFGARRVSQTALISFIILGLFQVAAAEFAPTSLPLFLSLLTANMAMVGFIGSNFSSIAMTPFGEVAGAASSFQSFVKTLLAAGIGAAIGQQFDGSVLPVAGGFLVCGLAALALVLWCEKGVLFTRPGTTPKLPSNPRGQ</sequence>
<dbReference type="GO" id="GO:0042910">
    <property type="term" value="F:xenobiotic transmembrane transporter activity"/>
    <property type="evidence" value="ECO:0007669"/>
    <property type="project" value="InterPro"/>
</dbReference>
<keyword evidence="11" id="KW-1185">Reference proteome</keyword>
<evidence type="ECO:0000256" key="2">
    <source>
        <dbReference type="ARBA" id="ARBA00006236"/>
    </source>
</evidence>
<dbReference type="AlphaFoldDB" id="A0A553WHK4"/>
<protein>
    <recommendedName>
        <fullName evidence="8">Bcr/CflA family efflux transporter</fullName>
    </recommendedName>
</protein>
<dbReference type="SUPFAM" id="SSF103473">
    <property type="entry name" value="MFS general substrate transporter"/>
    <property type="match status" value="1"/>
</dbReference>
<keyword evidence="6 8" id="KW-1133">Transmembrane helix</keyword>
<feature type="transmembrane region" description="Helical" evidence="8">
    <location>
        <begin position="290"/>
        <end position="308"/>
    </location>
</feature>
<feature type="transmembrane region" description="Helical" evidence="8">
    <location>
        <begin position="345"/>
        <end position="368"/>
    </location>
</feature>
<dbReference type="InterPro" id="IPR011701">
    <property type="entry name" value="MFS"/>
</dbReference>
<evidence type="ECO:0000256" key="5">
    <source>
        <dbReference type="ARBA" id="ARBA00022692"/>
    </source>
</evidence>
<feature type="transmembrane region" description="Helical" evidence="8">
    <location>
        <begin position="21"/>
        <end position="41"/>
    </location>
</feature>
<feature type="transmembrane region" description="Helical" evidence="8">
    <location>
        <begin position="252"/>
        <end position="269"/>
    </location>
</feature>
<evidence type="ECO:0000259" key="9">
    <source>
        <dbReference type="PROSITE" id="PS50850"/>
    </source>
</evidence>
<dbReference type="Pfam" id="PF07690">
    <property type="entry name" value="MFS_1"/>
    <property type="match status" value="1"/>
</dbReference>
<feature type="domain" description="Major facilitator superfamily (MFS) profile" evidence="9">
    <location>
        <begin position="16"/>
        <end position="398"/>
    </location>
</feature>
<dbReference type="InterPro" id="IPR020846">
    <property type="entry name" value="MFS_dom"/>
</dbReference>
<evidence type="ECO:0000256" key="8">
    <source>
        <dbReference type="RuleBase" id="RU365088"/>
    </source>
</evidence>
<comment type="subcellular location">
    <subcellularLocation>
        <location evidence="8">Cell inner membrane</location>
        <topology evidence="8">Multi-pass membrane protein</topology>
    </subcellularLocation>
    <subcellularLocation>
        <location evidence="1">Cell membrane</location>
        <topology evidence="1">Multi-pass membrane protein</topology>
    </subcellularLocation>
</comment>
<feature type="transmembrane region" description="Helical" evidence="8">
    <location>
        <begin position="314"/>
        <end position="333"/>
    </location>
</feature>
<feature type="transmembrane region" description="Helical" evidence="8">
    <location>
        <begin position="374"/>
        <end position="395"/>
    </location>
</feature>
<comment type="caution">
    <text evidence="10">The sequence shown here is derived from an EMBL/GenBank/DDBJ whole genome shotgun (WGS) entry which is preliminary data.</text>
</comment>
<organism evidence="10 11">
    <name type="scientific">Sphingorhabdus contaminans</name>
    <dbReference type="NCBI Taxonomy" id="1343899"/>
    <lineage>
        <taxon>Bacteria</taxon>
        <taxon>Pseudomonadati</taxon>
        <taxon>Pseudomonadota</taxon>
        <taxon>Alphaproteobacteria</taxon>
        <taxon>Sphingomonadales</taxon>
        <taxon>Sphingomonadaceae</taxon>
        <taxon>Sphingorhabdus</taxon>
    </lineage>
</organism>
<keyword evidence="4" id="KW-1003">Cell membrane</keyword>
<feature type="transmembrane region" description="Helical" evidence="8">
    <location>
        <begin position="142"/>
        <end position="166"/>
    </location>
</feature>
<evidence type="ECO:0000256" key="6">
    <source>
        <dbReference type="ARBA" id="ARBA00022989"/>
    </source>
</evidence>
<reference evidence="10 11" key="1">
    <citation type="submission" date="2019-07" db="EMBL/GenBank/DDBJ databases">
        <authorList>
            <person name="Park M."/>
        </authorList>
    </citation>
    <scope>NUCLEOTIDE SEQUENCE [LARGE SCALE GENOMIC DNA]</scope>
    <source>
        <strain evidence="10 11">KCTC32445</strain>
    </source>
</reference>
<dbReference type="GO" id="GO:1990961">
    <property type="term" value="P:xenobiotic detoxification by transmembrane export across the plasma membrane"/>
    <property type="evidence" value="ECO:0007669"/>
    <property type="project" value="InterPro"/>
</dbReference>
<dbReference type="InterPro" id="IPR036259">
    <property type="entry name" value="MFS_trans_sf"/>
</dbReference>
<name>A0A553WHK4_9SPHN</name>
<dbReference type="NCBIfam" id="TIGR00710">
    <property type="entry name" value="efflux_Bcr_CflA"/>
    <property type="match status" value="1"/>
</dbReference>
<feature type="transmembrane region" description="Helical" evidence="8">
    <location>
        <begin position="83"/>
        <end position="102"/>
    </location>
</feature>
<evidence type="ECO:0000313" key="11">
    <source>
        <dbReference type="Proteomes" id="UP000320160"/>
    </source>
</evidence>
<feature type="transmembrane region" description="Helical" evidence="8">
    <location>
        <begin position="172"/>
        <end position="189"/>
    </location>
</feature>
<dbReference type="CDD" id="cd17320">
    <property type="entry name" value="MFS_MdfA_MDR_like"/>
    <property type="match status" value="1"/>
</dbReference>
<dbReference type="PANTHER" id="PTHR23502">
    <property type="entry name" value="MAJOR FACILITATOR SUPERFAMILY"/>
    <property type="match status" value="1"/>
</dbReference>
<comment type="similarity">
    <text evidence="2 8">Belongs to the major facilitator superfamily. Bcr/CmlA family.</text>
</comment>
<feature type="transmembrane region" description="Helical" evidence="8">
    <location>
        <begin position="108"/>
        <end position="130"/>
    </location>
</feature>
<evidence type="ECO:0000256" key="3">
    <source>
        <dbReference type="ARBA" id="ARBA00022448"/>
    </source>
</evidence>
<keyword evidence="7 8" id="KW-0472">Membrane</keyword>
<dbReference type="InterPro" id="IPR004812">
    <property type="entry name" value="Efflux_drug-R_Bcr/CmlA"/>
</dbReference>
<keyword evidence="8" id="KW-0997">Cell inner membrane</keyword>
<evidence type="ECO:0000256" key="1">
    <source>
        <dbReference type="ARBA" id="ARBA00004651"/>
    </source>
</evidence>
<evidence type="ECO:0000256" key="4">
    <source>
        <dbReference type="ARBA" id="ARBA00022475"/>
    </source>
</evidence>
<dbReference type="PANTHER" id="PTHR23502:SF132">
    <property type="entry name" value="POLYAMINE TRANSPORTER 2-RELATED"/>
    <property type="match status" value="1"/>
</dbReference>
<dbReference type="GO" id="GO:0005886">
    <property type="term" value="C:plasma membrane"/>
    <property type="evidence" value="ECO:0007669"/>
    <property type="project" value="UniProtKB-SubCell"/>
</dbReference>
<feature type="transmembrane region" description="Helical" evidence="8">
    <location>
        <begin position="221"/>
        <end position="240"/>
    </location>
</feature>
<accession>A0A553WHK4</accession>
<keyword evidence="5 8" id="KW-0812">Transmembrane</keyword>
<evidence type="ECO:0000313" key="10">
    <source>
        <dbReference type="EMBL" id="TSB04180.1"/>
    </source>
</evidence>
<proteinExistence type="inferred from homology"/>
<keyword evidence="3 8" id="KW-0813">Transport</keyword>